<dbReference type="SUPFAM" id="SSF57863">
    <property type="entry name" value="ArfGap/RecO-like zinc finger"/>
    <property type="match status" value="1"/>
</dbReference>
<dbReference type="InterPro" id="IPR022572">
    <property type="entry name" value="DNA_rep/recomb_RecO_N"/>
</dbReference>
<comment type="caution">
    <text evidence="9">The sequence shown here is derived from an EMBL/GenBank/DDBJ whole genome shotgun (WGS) entry which is preliminary data.</text>
</comment>
<reference evidence="9 10" key="1">
    <citation type="journal article" date="2013" name="Int. J. Syst. Evol. Microbiol.">
        <title>Marinicauda pacifica gen. nov., sp. nov., a prosthecate alphaproteobacterium of the family Hyphomonadaceae isolated from deep seawater.</title>
        <authorList>
            <person name="Zhang X.Y."/>
            <person name="Li G.W."/>
            <person name="Wang C.S."/>
            <person name="Zhang Y.J."/>
            <person name="Xu X.W."/>
            <person name="Li H."/>
            <person name="Liu A."/>
            <person name="Liu C."/>
            <person name="Xie B.B."/>
            <person name="Qin Q.L."/>
            <person name="Xu Z."/>
            <person name="Chen X.L."/>
            <person name="Zhou B.C."/>
            <person name="Zhang Y.Z."/>
        </authorList>
    </citation>
    <scope>NUCLEOTIDE SEQUENCE [LARGE SCALE GENOMIC DNA]</scope>
    <source>
        <strain evidence="9 10">P-1 km-3</strain>
    </source>
</reference>
<evidence type="ECO:0000259" key="8">
    <source>
        <dbReference type="Pfam" id="PF11967"/>
    </source>
</evidence>
<evidence type="ECO:0000256" key="6">
    <source>
        <dbReference type="ARBA" id="ARBA00033409"/>
    </source>
</evidence>
<dbReference type="PANTHER" id="PTHR33991:SF1">
    <property type="entry name" value="DNA REPAIR PROTEIN RECO"/>
    <property type="match status" value="1"/>
</dbReference>
<keyword evidence="3 7" id="KW-0227">DNA damage</keyword>
<dbReference type="SUPFAM" id="SSF50249">
    <property type="entry name" value="Nucleic acid-binding proteins"/>
    <property type="match status" value="1"/>
</dbReference>
<dbReference type="HAMAP" id="MF_00201">
    <property type="entry name" value="RecO"/>
    <property type="match status" value="1"/>
</dbReference>
<evidence type="ECO:0000256" key="3">
    <source>
        <dbReference type="ARBA" id="ARBA00022763"/>
    </source>
</evidence>
<keyword evidence="4 7" id="KW-0233">DNA recombination</keyword>
<dbReference type="OrthoDB" id="9804792at2"/>
<proteinExistence type="inferred from homology"/>
<gene>
    <name evidence="7 9" type="primary">recO</name>
    <name evidence="9" type="ORF">E5162_04830</name>
</gene>
<evidence type="ECO:0000256" key="5">
    <source>
        <dbReference type="ARBA" id="ARBA00023204"/>
    </source>
</evidence>
<keyword evidence="10" id="KW-1185">Reference proteome</keyword>
<dbReference type="RefSeq" id="WP_135943797.1">
    <property type="nucleotide sequence ID" value="NZ_BMEI01000001.1"/>
</dbReference>
<evidence type="ECO:0000313" key="10">
    <source>
        <dbReference type="Proteomes" id="UP000305451"/>
    </source>
</evidence>
<evidence type="ECO:0000256" key="1">
    <source>
        <dbReference type="ARBA" id="ARBA00007452"/>
    </source>
</evidence>
<dbReference type="InterPro" id="IPR042242">
    <property type="entry name" value="RecO_C"/>
</dbReference>
<evidence type="ECO:0000256" key="7">
    <source>
        <dbReference type="HAMAP-Rule" id="MF_00201"/>
    </source>
</evidence>
<dbReference type="NCBIfam" id="TIGR00613">
    <property type="entry name" value="reco"/>
    <property type="match status" value="1"/>
</dbReference>
<dbReference type="Gene3D" id="2.40.50.140">
    <property type="entry name" value="Nucleic acid-binding proteins"/>
    <property type="match status" value="1"/>
</dbReference>
<dbReference type="Proteomes" id="UP000305451">
    <property type="component" value="Unassembled WGS sequence"/>
</dbReference>
<evidence type="ECO:0000256" key="4">
    <source>
        <dbReference type="ARBA" id="ARBA00023172"/>
    </source>
</evidence>
<comment type="function">
    <text evidence="7">Involved in DNA repair and RecF pathway recombination.</text>
</comment>
<evidence type="ECO:0000256" key="2">
    <source>
        <dbReference type="ARBA" id="ARBA00021310"/>
    </source>
</evidence>
<dbReference type="AlphaFoldDB" id="A0A4S2HEU5"/>
<name>A0A4S2HEU5_9PROT</name>
<dbReference type="Pfam" id="PF11967">
    <property type="entry name" value="RecO_N"/>
    <property type="match status" value="1"/>
</dbReference>
<dbReference type="Gene3D" id="1.20.1440.120">
    <property type="entry name" value="Recombination protein O, C-terminal domain"/>
    <property type="match status" value="1"/>
</dbReference>
<dbReference type="GO" id="GO:0043590">
    <property type="term" value="C:bacterial nucleoid"/>
    <property type="evidence" value="ECO:0007669"/>
    <property type="project" value="TreeGrafter"/>
</dbReference>
<accession>A0A4S2HEU5</accession>
<dbReference type="PANTHER" id="PTHR33991">
    <property type="entry name" value="DNA REPAIR PROTEIN RECO"/>
    <property type="match status" value="1"/>
</dbReference>
<feature type="domain" description="DNA replication/recombination mediator RecO N-terminal" evidence="8">
    <location>
        <begin position="1"/>
        <end position="70"/>
    </location>
</feature>
<dbReference type="InterPro" id="IPR003717">
    <property type="entry name" value="RecO"/>
</dbReference>
<comment type="similarity">
    <text evidence="1 7">Belongs to the RecO family.</text>
</comment>
<dbReference type="Pfam" id="PF02565">
    <property type="entry name" value="RecO_C"/>
    <property type="match status" value="1"/>
</dbReference>
<sequence>MEWTESGRIISVRGHGETSAIVEILTRDHGRHAGLVRGGRSRSMRPVLQPGNRVQAHWRARLDEHLGNFQIEAEDLSAGALMEDPLALSGLNAACAVAVAGLPEREAHPAVADGFEVLVSSLDESGVWPAIYVQWEAGLLADLGYGLDLRKCAATGHTDDLVYVSPRTGRAVSSGAGEPYKDKLLALPGFMTGQGALRSGDVQAGLILTGYFLERRVLWPSDRVLPEARLRMIDRLAAAGMV</sequence>
<dbReference type="InterPro" id="IPR012340">
    <property type="entry name" value="NA-bd_OB-fold"/>
</dbReference>
<protein>
    <recommendedName>
        <fullName evidence="2 7">DNA repair protein RecO</fullName>
    </recommendedName>
    <alternativeName>
        <fullName evidence="6 7">Recombination protein O</fullName>
    </alternativeName>
</protein>
<dbReference type="GO" id="GO:0006310">
    <property type="term" value="P:DNA recombination"/>
    <property type="evidence" value="ECO:0007669"/>
    <property type="project" value="UniProtKB-UniRule"/>
</dbReference>
<keyword evidence="5 7" id="KW-0234">DNA repair</keyword>
<evidence type="ECO:0000313" key="9">
    <source>
        <dbReference type="EMBL" id="TGY94600.1"/>
    </source>
</evidence>
<dbReference type="EMBL" id="SRXV01000001">
    <property type="protein sequence ID" value="TGY94600.1"/>
    <property type="molecule type" value="Genomic_DNA"/>
</dbReference>
<dbReference type="GO" id="GO:0006302">
    <property type="term" value="P:double-strand break repair"/>
    <property type="evidence" value="ECO:0007669"/>
    <property type="project" value="TreeGrafter"/>
</dbReference>
<dbReference type="InterPro" id="IPR037278">
    <property type="entry name" value="ARFGAP/RecO"/>
</dbReference>
<organism evidence="9 10">
    <name type="scientific">Marinicauda pacifica</name>
    <dbReference type="NCBI Taxonomy" id="1133559"/>
    <lineage>
        <taxon>Bacteria</taxon>
        <taxon>Pseudomonadati</taxon>
        <taxon>Pseudomonadota</taxon>
        <taxon>Alphaproteobacteria</taxon>
        <taxon>Maricaulales</taxon>
        <taxon>Maricaulaceae</taxon>
        <taxon>Marinicauda</taxon>
    </lineage>
</organism>